<feature type="transmembrane region" description="Helical" evidence="10">
    <location>
        <begin position="351"/>
        <end position="370"/>
    </location>
</feature>
<organism evidence="11 12">
    <name type="scientific">Candidatus Scybalocola faecigallinarum</name>
    <dbReference type="NCBI Taxonomy" id="2840941"/>
    <lineage>
        <taxon>Bacteria</taxon>
        <taxon>Bacillati</taxon>
        <taxon>Bacillota</taxon>
        <taxon>Clostridia</taxon>
        <taxon>Lachnospirales</taxon>
        <taxon>Lachnospiraceae</taxon>
        <taxon>Lachnospiraceae incertae sedis</taxon>
        <taxon>Candidatus Scybalocola (ex Gilroy et al. 2021)</taxon>
    </lineage>
</organism>
<dbReference type="GO" id="GO:0016746">
    <property type="term" value="F:acyltransferase activity"/>
    <property type="evidence" value="ECO:0007669"/>
    <property type="project" value="UniProtKB-KW"/>
</dbReference>
<feature type="transmembrane region" description="Helical" evidence="10">
    <location>
        <begin position="225"/>
        <end position="244"/>
    </location>
</feature>
<dbReference type="GO" id="GO:0005886">
    <property type="term" value="C:plasma membrane"/>
    <property type="evidence" value="ECO:0007669"/>
    <property type="project" value="UniProtKB-SubCell"/>
</dbReference>
<name>A0A9D1JPG3_9FIRM</name>
<dbReference type="InterPro" id="IPR051085">
    <property type="entry name" value="MB_O-acyltransferase"/>
</dbReference>
<reference evidence="11" key="2">
    <citation type="journal article" date="2021" name="PeerJ">
        <title>Extensive microbial diversity within the chicken gut microbiome revealed by metagenomics and culture.</title>
        <authorList>
            <person name="Gilroy R."/>
            <person name="Ravi A."/>
            <person name="Getino M."/>
            <person name="Pursley I."/>
            <person name="Horton D.L."/>
            <person name="Alikhan N.F."/>
            <person name="Baker D."/>
            <person name="Gharbi K."/>
            <person name="Hall N."/>
            <person name="Watson M."/>
            <person name="Adriaenssens E.M."/>
            <person name="Foster-Nyarko E."/>
            <person name="Jarju S."/>
            <person name="Secka A."/>
            <person name="Antonio M."/>
            <person name="Oren A."/>
            <person name="Chaudhuri R.R."/>
            <person name="La Ragione R."/>
            <person name="Hildebrand F."/>
            <person name="Pallen M.J."/>
        </authorList>
    </citation>
    <scope>NUCLEOTIDE SEQUENCE</scope>
    <source>
        <strain evidence="11">CHK178-757</strain>
    </source>
</reference>
<feature type="transmembrane region" description="Helical" evidence="10">
    <location>
        <begin position="6"/>
        <end position="23"/>
    </location>
</feature>
<dbReference type="PIRSF" id="PIRSF500217">
    <property type="entry name" value="AlgI"/>
    <property type="match status" value="1"/>
</dbReference>
<comment type="subcellular location">
    <subcellularLocation>
        <location evidence="1">Cell membrane</location>
        <topology evidence="1">Multi-pass membrane protein</topology>
    </subcellularLocation>
</comment>
<dbReference type="InterPro" id="IPR004299">
    <property type="entry name" value="MBOAT_fam"/>
</dbReference>
<evidence type="ECO:0000256" key="3">
    <source>
        <dbReference type="ARBA" id="ARBA00022475"/>
    </source>
</evidence>
<evidence type="ECO:0000256" key="2">
    <source>
        <dbReference type="ARBA" id="ARBA00010323"/>
    </source>
</evidence>
<dbReference type="PIRSF" id="PIRSF016636">
    <property type="entry name" value="AlgI_DltB"/>
    <property type="match status" value="1"/>
</dbReference>
<gene>
    <name evidence="11" type="ORF">IAB46_00860</name>
</gene>
<keyword evidence="4 9" id="KW-0808">Transferase</keyword>
<dbReference type="Pfam" id="PF03062">
    <property type="entry name" value="MBOAT"/>
    <property type="match status" value="1"/>
</dbReference>
<reference evidence="11" key="1">
    <citation type="submission" date="2020-10" db="EMBL/GenBank/DDBJ databases">
        <authorList>
            <person name="Gilroy R."/>
        </authorList>
    </citation>
    <scope>NUCLEOTIDE SEQUENCE</scope>
    <source>
        <strain evidence="11">CHK178-757</strain>
    </source>
</reference>
<feature type="transmembrane region" description="Helical" evidence="10">
    <location>
        <begin position="30"/>
        <end position="49"/>
    </location>
</feature>
<evidence type="ECO:0000256" key="10">
    <source>
        <dbReference type="SAM" id="Phobius"/>
    </source>
</evidence>
<feature type="transmembrane region" description="Helical" evidence="10">
    <location>
        <begin position="406"/>
        <end position="425"/>
    </location>
</feature>
<evidence type="ECO:0000256" key="7">
    <source>
        <dbReference type="ARBA" id="ARBA00023136"/>
    </source>
</evidence>
<evidence type="ECO:0000256" key="4">
    <source>
        <dbReference type="ARBA" id="ARBA00022679"/>
    </source>
</evidence>
<sequence length="471" mass="54620">MVFSSLIFIFVFLVLQLVIYIWVEPKYKNHVLLIFSLVFYAWGGVRYLILLVGETWVSWYCGIHIQKSNDARIRKFYMILECVVLLGLLGFFKYTVFFLDNLQALTGFPEAIPNIVLPIGISFYTFQLLSYVVDVYRAQIHAQPKYWKLLLYSSLFHQCIAGPIVRYETVAEEIDHRKVDQNDVYVGIRRFCIGLAKKAILANSCASVADTLLASDALAVQSTCGLWLGMIFYMLQIYLDFSAYSDMAIGMGRMVGFHYLENFNYPYMAKSAQDFWRRWHISLSTFFRDYVYIPLGGSRCDTPKLVRNLCVVWFLTGMWHGASWNYIFWGIYYLIFLLLERFVIKNRIPKGWDHVYALFVIFFGWVIFRFENLGELGRVLLGLFGIGTSGFIGLEASTVFMENIFFLIFAIISVTSLGKHIRKYIFNLGKTYPAAFTFFNITELVIPPLLLFLSVLSLIGASYNPFLYFQF</sequence>
<dbReference type="PANTHER" id="PTHR13285:SF23">
    <property type="entry name" value="TEICHOIC ACID D-ALANYLTRANSFERASE"/>
    <property type="match status" value="1"/>
</dbReference>
<evidence type="ECO:0000256" key="9">
    <source>
        <dbReference type="PIRNR" id="PIRNR016636"/>
    </source>
</evidence>
<proteinExistence type="inferred from homology"/>
<dbReference type="Proteomes" id="UP000823927">
    <property type="component" value="Unassembled WGS sequence"/>
</dbReference>
<dbReference type="InterPro" id="IPR028362">
    <property type="entry name" value="AlgI"/>
</dbReference>
<keyword evidence="8 9" id="KW-0012">Acyltransferase</keyword>
<keyword evidence="6 10" id="KW-1133">Transmembrane helix</keyword>
<dbReference type="GO" id="GO:0042121">
    <property type="term" value="P:alginic acid biosynthetic process"/>
    <property type="evidence" value="ECO:0007669"/>
    <property type="project" value="InterPro"/>
</dbReference>
<dbReference type="InterPro" id="IPR024194">
    <property type="entry name" value="Ac/AlaTfrase_AlgI/DltB"/>
</dbReference>
<dbReference type="PANTHER" id="PTHR13285">
    <property type="entry name" value="ACYLTRANSFERASE"/>
    <property type="match status" value="1"/>
</dbReference>
<accession>A0A9D1JPG3</accession>
<dbReference type="EMBL" id="DVIT01000004">
    <property type="protein sequence ID" value="HIS46107.1"/>
    <property type="molecule type" value="Genomic_DNA"/>
</dbReference>
<evidence type="ECO:0000313" key="11">
    <source>
        <dbReference type="EMBL" id="HIS46107.1"/>
    </source>
</evidence>
<evidence type="ECO:0000256" key="1">
    <source>
        <dbReference type="ARBA" id="ARBA00004651"/>
    </source>
</evidence>
<comment type="caution">
    <text evidence="11">The sequence shown here is derived from an EMBL/GenBank/DDBJ whole genome shotgun (WGS) entry which is preliminary data.</text>
</comment>
<evidence type="ECO:0000256" key="6">
    <source>
        <dbReference type="ARBA" id="ARBA00022989"/>
    </source>
</evidence>
<evidence type="ECO:0000256" key="8">
    <source>
        <dbReference type="ARBA" id="ARBA00023315"/>
    </source>
</evidence>
<feature type="transmembrane region" description="Helical" evidence="10">
    <location>
        <begin position="76"/>
        <end position="99"/>
    </location>
</feature>
<keyword evidence="3 9" id="KW-1003">Cell membrane</keyword>
<evidence type="ECO:0000313" key="12">
    <source>
        <dbReference type="Proteomes" id="UP000823927"/>
    </source>
</evidence>
<protein>
    <submittedName>
        <fullName evidence="11">MBOAT family protein</fullName>
    </submittedName>
</protein>
<keyword evidence="5 10" id="KW-0812">Transmembrane</keyword>
<feature type="transmembrane region" description="Helical" evidence="10">
    <location>
        <begin position="111"/>
        <end position="133"/>
    </location>
</feature>
<dbReference type="AlphaFoldDB" id="A0A9D1JPG3"/>
<evidence type="ECO:0000256" key="5">
    <source>
        <dbReference type="ARBA" id="ARBA00022692"/>
    </source>
</evidence>
<feature type="transmembrane region" description="Helical" evidence="10">
    <location>
        <begin position="445"/>
        <end position="469"/>
    </location>
</feature>
<comment type="similarity">
    <text evidence="2 9">Belongs to the membrane-bound acyltransferase family.</text>
</comment>
<keyword evidence="7 9" id="KW-0472">Membrane</keyword>
<feature type="transmembrane region" description="Helical" evidence="10">
    <location>
        <begin position="327"/>
        <end position="344"/>
    </location>
</feature>